<dbReference type="PANTHER" id="PTHR30576">
    <property type="entry name" value="COLANIC BIOSYNTHESIS UDP-GLUCOSE LIPID CARRIER TRANSFERASE"/>
    <property type="match status" value="1"/>
</dbReference>
<keyword evidence="2" id="KW-0812">Transmembrane</keyword>
<dbReference type="GO" id="GO:0016780">
    <property type="term" value="F:phosphotransferase activity, for other substituted phosphate groups"/>
    <property type="evidence" value="ECO:0007669"/>
    <property type="project" value="TreeGrafter"/>
</dbReference>
<proteinExistence type="inferred from homology"/>
<gene>
    <name evidence="4" type="ORF">N801_07590</name>
</gene>
<evidence type="ECO:0000313" key="5">
    <source>
        <dbReference type="Proteomes" id="UP000030013"/>
    </source>
</evidence>
<name>A0A0A0JXG8_9MICO</name>
<keyword evidence="2" id="KW-0472">Membrane</keyword>
<keyword evidence="2" id="KW-1133">Transmembrane helix</keyword>
<dbReference type="eggNOG" id="COG2148">
    <property type="taxonomic scope" value="Bacteria"/>
</dbReference>
<dbReference type="PANTHER" id="PTHR30576:SF8">
    <property type="entry name" value="UNDECAPRENYL-PHOSPHATE GALACTOSE PHOSPHOTRANSFERASE"/>
    <property type="match status" value="1"/>
</dbReference>
<dbReference type="RefSeq" id="WP_035936418.1">
    <property type="nucleotide sequence ID" value="NZ_AVPL01000018.1"/>
</dbReference>
<keyword evidence="5" id="KW-1185">Reference proteome</keyword>
<dbReference type="InterPro" id="IPR003362">
    <property type="entry name" value="Bact_transf"/>
</dbReference>
<dbReference type="AlphaFoldDB" id="A0A0A0JXG8"/>
<reference evidence="4 5" key="1">
    <citation type="submission" date="2013-08" db="EMBL/GenBank/DDBJ databases">
        <title>The genome sequence of Knoellia aerolata.</title>
        <authorList>
            <person name="Zhu W."/>
            <person name="Wang G."/>
        </authorList>
    </citation>
    <scope>NUCLEOTIDE SEQUENCE [LARGE SCALE GENOMIC DNA]</scope>
    <source>
        <strain evidence="4 5">DSM 18566</strain>
    </source>
</reference>
<evidence type="ECO:0000313" key="4">
    <source>
        <dbReference type="EMBL" id="KGN41404.1"/>
    </source>
</evidence>
<protein>
    <submittedName>
        <fullName evidence="4">Sugar transferase</fullName>
    </submittedName>
</protein>
<dbReference type="Pfam" id="PF02397">
    <property type="entry name" value="Bac_transf"/>
    <property type="match status" value="1"/>
</dbReference>
<accession>A0A0A0JXG8</accession>
<feature type="domain" description="Bacterial sugar transferase" evidence="3">
    <location>
        <begin position="11"/>
        <end position="182"/>
    </location>
</feature>
<evidence type="ECO:0000259" key="3">
    <source>
        <dbReference type="Pfam" id="PF02397"/>
    </source>
</evidence>
<dbReference type="STRING" id="1385519.N801_07590"/>
<dbReference type="Proteomes" id="UP000030013">
    <property type="component" value="Unassembled WGS sequence"/>
</dbReference>
<dbReference type="EMBL" id="AVPL01000018">
    <property type="protein sequence ID" value="KGN41404.1"/>
    <property type="molecule type" value="Genomic_DNA"/>
</dbReference>
<evidence type="ECO:0000256" key="1">
    <source>
        <dbReference type="ARBA" id="ARBA00006464"/>
    </source>
</evidence>
<organism evidence="4 5">
    <name type="scientific">Knoellia aerolata DSM 18566</name>
    <dbReference type="NCBI Taxonomy" id="1385519"/>
    <lineage>
        <taxon>Bacteria</taxon>
        <taxon>Bacillati</taxon>
        <taxon>Actinomycetota</taxon>
        <taxon>Actinomycetes</taxon>
        <taxon>Micrococcales</taxon>
        <taxon>Intrasporangiaceae</taxon>
        <taxon>Knoellia</taxon>
    </lineage>
</organism>
<evidence type="ECO:0000256" key="2">
    <source>
        <dbReference type="SAM" id="Phobius"/>
    </source>
</evidence>
<comment type="caution">
    <text evidence="4">The sequence shown here is derived from an EMBL/GenBank/DDBJ whole genome shotgun (WGS) entry which is preliminary data.</text>
</comment>
<comment type="similarity">
    <text evidence="1">Belongs to the bacterial sugar transferase family.</text>
</comment>
<feature type="transmembrane region" description="Helical" evidence="2">
    <location>
        <begin position="20"/>
        <end position="41"/>
    </location>
</feature>
<sequence length="215" mass="23724">MPREDRYDRVKRAVDISVSALGLFVSAPLQAVIAAVVLAAHGRPVFFRQARPGLHGEVFELVKFRTMRHPDDTHVTDAERLTGVGRFLRSTSLDELPSLWNVLRGDMSLIGPRPLLVDYLGRYSPEQARRHDVRPGITGLAQVSGRNSLSWEDRFALDVDYVERRSLALDLSIIGRTVVAVLRRQGISGEGEATMSPFLGSALSSDHGQDRVVGA</sequence>
<keyword evidence="4" id="KW-0808">Transferase</keyword>